<dbReference type="Gene3D" id="3.30.1600.10">
    <property type="entry name" value="SIR2/SIRT2 'Small Domain"/>
    <property type="match status" value="1"/>
</dbReference>
<sequence length="282" mass="31507">MDTSAIAQLQRFIDQNRKLFILTGAGCSTDSGIPAYRDKLGSWLGGNPIQHQEFLDHHHVRQRYWFRSVFGWKVIGNAQPNLTHKLLAEWEAKGRIELLVTQNVDCLHRRAGSRSLLELHGRLDQVVCLNCDEVYHREKIQSELESLNRHVIDAFNHFEPTPGPDGDATFGAVDYSLMEVPSCMSCGGVLKPNVVFFGGNVPREDVQASYAAVEKCDAVVVIGSSLMVYSGYRFCKRAAELNKPIVVINDGRTRADDILSFKLAGDCQQILSKIQITETTSN</sequence>
<keyword evidence="2" id="KW-0808">Transferase</keyword>
<dbReference type="EC" id="2.3.1.286" evidence="1"/>
<feature type="active site" description="Proton acceptor" evidence="4">
    <location>
        <position position="120"/>
    </location>
</feature>
<evidence type="ECO:0000256" key="1">
    <source>
        <dbReference type="ARBA" id="ARBA00012928"/>
    </source>
</evidence>
<dbReference type="Gene3D" id="3.40.50.1220">
    <property type="entry name" value="TPP-binding domain"/>
    <property type="match status" value="1"/>
</dbReference>
<proteinExistence type="predicted"/>
<dbReference type="EMBL" id="BAABWN010000003">
    <property type="protein sequence ID" value="GAA6167425.1"/>
    <property type="molecule type" value="Genomic_DNA"/>
</dbReference>
<dbReference type="Proteomes" id="UP001465153">
    <property type="component" value="Unassembled WGS sequence"/>
</dbReference>
<dbReference type="InterPro" id="IPR003000">
    <property type="entry name" value="Sirtuin"/>
</dbReference>
<keyword evidence="7" id="KW-1185">Reference proteome</keyword>
<accession>A0ABQ0A701</accession>
<feature type="binding site" evidence="4">
    <location>
        <position position="186"/>
    </location>
    <ligand>
        <name>Zn(2+)</name>
        <dbReference type="ChEBI" id="CHEBI:29105"/>
    </ligand>
</feature>
<keyword evidence="3" id="KW-0520">NAD</keyword>
<dbReference type="InterPro" id="IPR026590">
    <property type="entry name" value="Ssirtuin_cat_dom"/>
</dbReference>
<evidence type="ECO:0000313" key="6">
    <source>
        <dbReference type="EMBL" id="GAA6167425.1"/>
    </source>
</evidence>
<keyword evidence="4" id="KW-0479">Metal-binding</keyword>
<protein>
    <recommendedName>
        <fullName evidence="1">protein acetyllysine N-acetyltransferase</fullName>
        <ecNumber evidence="1">2.3.1.286</ecNumber>
    </recommendedName>
</protein>
<reference evidence="6 7" key="1">
    <citation type="submission" date="2024-04" db="EMBL/GenBank/DDBJ databases">
        <title>Draft genome sequence of Sessilibacter corallicola NBRC 116591.</title>
        <authorList>
            <person name="Miyakawa T."/>
            <person name="Kusuya Y."/>
            <person name="Miura T."/>
        </authorList>
    </citation>
    <scope>NUCLEOTIDE SEQUENCE [LARGE SCALE GENOMIC DNA]</scope>
    <source>
        <strain evidence="6 7">KU-00831-HH</strain>
    </source>
</reference>
<keyword evidence="4" id="KW-0862">Zinc</keyword>
<feature type="binding site" evidence="4">
    <location>
        <position position="128"/>
    </location>
    <ligand>
        <name>Zn(2+)</name>
        <dbReference type="ChEBI" id="CHEBI:29105"/>
    </ligand>
</feature>
<gene>
    <name evidence="6" type="ORF">NBRC116591_12350</name>
</gene>
<dbReference type="Pfam" id="PF02146">
    <property type="entry name" value="SIR2"/>
    <property type="match status" value="1"/>
</dbReference>
<dbReference type="InterPro" id="IPR029035">
    <property type="entry name" value="DHS-like_NAD/FAD-binding_dom"/>
</dbReference>
<dbReference type="RefSeq" id="WP_353302070.1">
    <property type="nucleotide sequence ID" value="NZ_BAABWN010000003.1"/>
</dbReference>
<evidence type="ECO:0000313" key="7">
    <source>
        <dbReference type="Proteomes" id="UP001465153"/>
    </source>
</evidence>
<feature type="domain" description="Deacetylase sirtuin-type" evidence="5">
    <location>
        <begin position="1"/>
        <end position="282"/>
    </location>
</feature>
<feature type="binding site" evidence="4">
    <location>
        <position position="131"/>
    </location>
    <ligand>
        <name>Zn(2+)</name>
        <dbReference type="ChEBI" id="CHEBI:29105"/>
    </ligand>
</feature>
<evidence type="ECO:0000256" key="4">
    <source>
        <dbReference type="PROSITE-ProRule" id="PRU00236"/>
    </source>
</evidence>
<dbReference type="NCBIfam" id="NF003738">
    <property type="entry name" value="PRK05333.1"/>
    <property type="match status" value="1"/>
</dbReference>
<feature type="binding site" evidence="4">
    <location>
        <position position="183"/>
    </location>
    <ligand>
        <name>Zn(2+)</name>
        <dbReference type="ChEBI" id="CHEBI:29105"/>
    </ligand>
</feature>
<dbReference type="InterPro" id="IPR026591">
    <property type="entry name" value="Sirtuin_cat_small_dom_sf"/>
</dbReference>
<comment type="caution">
    <text evidence="6">The sequence shown here is derived from an EMBL/GenBank/DDBJ whole genome shotgun (WGS) entry which is preliminary data.</text>
</comment>
<dbReference type="PANTHER" id="PTHR11085:SF10">
    <property type="entry name" value="NAD-DEPENDENT PROTEIN DEACYLASE SIRTUIN-5, MITOCHONDRIAL-RELATED"/>
    <property type="match status" value="1"/>
</dbReference>
<evidence type="ECO:0000259" key="5">
    <source>
        <dbReference type="PROSITE" id="PS50305"/>
    </source>
</evidence>
<dbReference type="PROSITE" id="PS50305">
    <property type="entry name" value="SIRTUIN"/>
    <property type="match status" value="1"/>
</dbReference>
<dbReference type="SUPFAM" id="SSF52467">
    <property type="entry name" value="DHS-like NAD/FAD-binding domain"/>
    <property type="match status" value="1"/>
</dbReference>
<name>A0ABQ0A701_9GAMM</name>
<dbReference type="InterPro" id="IPR050134">
    <property type="entry name" value="NAD-dep_sirtuin_deacylases"/>
</dbReference>
<evidence type="ECO:0000256" key="2">
    <source>
        <dbReference type="ARBA" id="ARBA00022679"/>
    </source>
</evidence>
<dbReference type="PANTHER" id="PTHR11085">
    <property type="entry name" value="NAD-DEPENDENT PROTEIN DEACYLASE SIRTUIN-5, MITOCHONDRIAL-RELATED"/>
    <property type="match status" value="1"/>
</dbReference>
<evidence type="ECO:0000256" key="3">
    <source>
        <dbReference type="ARBA" id="ARBA00023027"/>
    </source>
</evidence>
<organism evidence="6 7">
    <name type="scientific">Sessilibacter corallicola</name>
    <dbReference type="NCBI Taxonomy" id="2904075"/>
    <lineage>
        <taxon>Bacteria</taxon>
        <taxon>Pseudomonadati</taxon>
        <taxon>Pseudomonadota</taxon>
        <taxon>Gammaproteobacteria</taxon>
        <taxon>Cellvibrionales</taxon>
        <taxon>Cellvibrionaceae</taxon>
        <taxon>Sessilibacter</taxon>
    </lineage>
</organism>